<feature type="compositionally biased region" description="Polar residues" evidence="10">
    <location>
        <begin position="273"/>
        <end position="294"/>
    </location>
</feature>
<dbReference type="PROSITE" id="PS51362">
    <property type="entry name" value="TGF_BETA_2"/>
    <property type="match status" value="1"/>
</dbReference>
<dbReference type="InterPro" id="IPR015615">
    <property type="entry name" value="TGF-beta-rel"/>
</dbReference>
<feature type="region of interest" description="Disordered" evidence="10">
    <location>
        <begin position="268"/>
        <end position="294"/>
    </location>
</feature>
<keyword evidence="8" id="KW-0325">Glycoprotein</keyword>
<dbReference type="GeneID" id="110234455"/>
<dbReference type="Pfam" id="PF00019">
    <property type="entry name" value="TGF_beta"/>
    <property type="match status" value="1"/>
</dbReference>
<accession>A0A913WX92</accession>
<feature type="domain" description="TGF-beta family profile" evidence="12">
    <location>
        <begin position="275"/>
        <end position="401"/>
    </location>
</feature>
<keyword evidence="6 9" id="KW-0339">Growth factor</keyword>
<dbReference type="PANTHER" id="PTHR11848">
    <property type="entry name" value="TGF-BETA FAMILY"/>
    <property type="match status" value="1"/>
</dbReference>
<evidence type="ECO:0000259" key="12">
    <source>
        <dbReference type="PROSITE" id="PS51362"/>
    </source>
</evidence>
<dbReference type="GO" id="GO:0032502">
    <property type="term" value="P:developmental process"/>
    <property type="evidence" value="ECO:0007669"/>
    <property type="project" value="UniProtKB-ARBA"/>
</dbReference>
<evidence type="ECO:0000256" key="3">
    <source>
        <dbReference type="ARBA" id="ARBA00022514"/>
    </source>
</evidence>
<evidence type="ECO:0000256" key="8">
    <source>
        <dbReference type="ARBA" id="ARBA00023180"/>
    </source>
</evidence>
<comment type="similarity">
    <text evidence="2 9">Belongs to the TGF-beta family.</text>
</comment>
<dbReference type="InterPro" id="IPR017948">
    <property type="entry name" value="TGFb_CS"/>
</dbReference>
<proteinExistence type="inferred from homology"/>
<dbReference type="GO" id="GO:0005125">
    <property type="term" value="F:cytokine activity"/>
    <property type="evidence" value="ECO:0007669"/>
    <property type="project" value="UniProtKB-KW"/>
</dbReference>
<dbReference type="GO" id="GO:0008083">
    <property type="term" value="F:growth factor activity"/>
    <property type="evidence" value="ECO:0007669"/>
    <property type="project" value="UniProtKB-KW"/>
</dbReference>
<evidence type="ECO:0000256" key="7">
    <source>
        <dbReference type="ARBA" id="ARBA00023157"/>
    </source>
</evidence>
<reference evidence="13" key="1">
    <citation type="submission" date="2022-11" db="UniProtKB">
        <authorList>
            <consortium name="EnsemblMetazoa"/>
        </authorList>
    </citation>
    <scope>IDENTIFICATION</scope>
</reference>
<evidence type="ECO:0000256" key="2">
    <source>
        <dbReference type="ARBA" id="ARBA00006656"/>
    </source>
</evidence>
<evidence type="ECO:0000256" key="6">
    <source>
        <dbReference type="ARBA" id="ARBA00023030"/>
    </source>
</evidence>
<feature type="signal peptide" evidence="11">
    <location>
        <begin position="1"/>
        <end position="18"/>
    </location>
</feature>
<dbReference type="SMART" id="SM00204">
    <property type="entry name" value="TGFB"/>
    <property type="match status" value="1"/>
</dbReference>
<dbReference type="SUPFAM" id="SSF57501">
    <property type="entry name" value="Cystine-knot cytokines"/>
    <property type="match status" value="1"/>
</dbReference>
<dbReference type="KEGG" id="epa:110234455"/>
<dbReference type="Proteomes" id="UP000887567">
    <property type="component" value="Unplaced"/>
</dbReference>
<dbReference type="CDD" id="cd13761">
    <property type="entry name" value="TGF_beta_BMP5_like"/>
    <property type="match status" value="1"/>
</dbReference>
<keyword evidence="4" id="KW-0964">Secreted</keyword>
<dbReference type="GO" id="GO:0005615">
    <property type="term" value="C:extracellular space"/>
    <property type="evidence" value="ECO:0007669"/>
    <property type="project" value="UniProtKB-KW"/>
</dbReference>
<keyword evidence="7" id="KW-1015">Disulfide bond</keyword>
<keyword evidence="3" id="KW-0202">Cytokine</keyword>
<dbReference type="AlphaFoldDB" id="A0A913WX92"/>
<protein>
    <recommendedName>
        <fullName evidence="12">TGF-beta family profile domain-containing protein</fullName>
    </recommendedName>
</protein>
<dbReference type="PROSITE" id="PS00250">
    <property type="entry name" value="TGF_BETA_1"/>
    <property type="match status" value="1"/>
</dbReference>
<dbReference type="RefSeq" id="XP_020895489.1">
    <property type="nucleotide sequence ID" value="XM_021039830.2"/>
</dbReference>
<dbReference type="PRINTS" id="PR00669">
    <property type="entry name" value="INHIBINA"/>
</dbReference>
<dbReference type="InterPro" id="IPR001839">
    <property type="entry name" value="TGF-b_C"/>
</dbReference>
<evidence type="ECO:0000256" key="1">
    <source>
        <dbReference type="ARBA" id="ARBA00004613"/>
    </source>
</evidence>
<dbReference type="InterPro" id="IPR001111">
    <property type="entry name" value="TGF-b_propeptide"/>
</dbReference>
<dbReference type="FunFam" id="2.10.90.10:FF:000003">
    <property type="entry name" value="Bone morphogenetic protein 5"/>
    <property type="match status" value="1"/>
</dbReference>
<dbReference type="Gene3D" id="2.60.120.970">
    <property type="match status" value="1"/>
</dbReference>
<feature type="chain" id="PRO_5037862326" description="TGF-beta family profile domain-containing protein" evidence="11">
    <location>
        <begin position="19"/>
        <end position="401"/>
    </location>
</feature>
<evidence type="ECO:0000256" key="9">
    <source>
        <dbReference type="RuleBase" id="RU000354"/>
    </source>
</evidence>
<dbReference type="InterPro" id="IPR029034">
    <property type="entry name" value="Cystine-knot_cytokine"/>
</dbReference>
<dbReference type="OMA" id="WLVNPEQ"/>
<dbReference type="OrthoDB" id="5987191at2759"/>
<organism evidence="13 14">
    <name type="scientific">Exaiptasia diaphana</name>
    <name type="common">Tropical sea anemone</name>
    <name type="synonym">Aiptasia pulchella</name>
    <dbReference type="NCBI Taxonomy" id="2652724"/>
    <lineage>
        <taxon>Eukaryota</taxon>
        <taxon>Metazoa</taxon>
        <taxon>Cnidaria</taxon>
        <taxon>Anthozoa</taxon>
        <taxon>Hexacorallia</taxon>
        <taxon>Actiniaria</taxon>
        <taxon>Aiptasiidae</taxon>
        <taxon>Exaiptasia</taxon>
    </lineage>
</organism>
<evidence type="ECO:0000256" key="11">
    <source>
        <dbReference type="SAM" id="SignalP"/>
    </source>
</evidence>
<evidence type="ECO:0000313" key="13">
    <source>
        <dbReference type="EnsemblMetazoa" id="XP_020895489.1"/>
    </source>
</evidence>
<dbReference type="PANTHER" id="PTHR11848:SF310">
    <property type="entry name" value="PROTEIN 60A-RELATED"/>
    <property type="match status" value="1"/>
</dbReference>
<evidence type="ECO:0000256" key="5">
    <source>
        <dbReference type="ARBA" id="ARBA00022729"/>
    </source>
</evidence>
<keyword evidence="5 11" id="KW-0732">Signal</keyword>
<name>A0A913WX92_EXADI</name>
<dbReference type="EnsemblMetazoa" id="XM_021039830.2">
    <property type="protein sequence ID" value="XP_020895489.1"/>
    <property type="gene ID" value="LOC110234455"/>
</dbReference>
<keyword evidence="14" id="KW-1185">Reference proteome</keyword>
<sequence>MSLNVLFTFFCIFAAVSGRNTKTKWSKPNRYDPTESPLFKQEILKLMGLRQRPKPTGISSHLRRLMSAPRYMIKLYNSISQNQSFHDGFCCNNTIADSRALGADTIMSYLHPVYGKGPKLSHNHAKFHFKIVSPVGEKITATEFRLYKARTTPSKYWQNSTFVLRLYQIIYPAQVLDLIERRVLRSWDVGWQAFDISKAGKSWSESPSNNYGLELSVENFYNHEVSPYKAGFVGFNGPQEFHPFIVSFFQRDSDDSYSRRFYPEFMKHKQGRSSRVTRSANSKAGANRKNNSHLSNKGICQRRVLYVNFRKLQWQDWVIAPGGYSAFYCHGECSFPLNSNMNATNHAIVQTLVHLMNPKTVPKPCCAPTNLSSISVLYYNDNKDVVLKKYPNMVVTSCGCH</sequence>
<dbReference type="Pfam" id="PF00688">
    <property type="entry name" value="TGFb_propeptide"/>
    <property type="match status" value="1"/>
</dbReference>
<evidence type="ECO:0000256" key="10">
    <source>
        <dbReference type="SAM" id="MobiDB-lite"/>
    </source>
</evidence>
<evidence type="ECO:0000313" key="14">
    <source>
        <dbReference type="Proteomes" id="UP000887567"/>
    </source>
</evidence>
<evidence type="ECO:0000256" key="4">
    <source>
        <dbReference type="ARBA" id="ARBA00022525"/>
    </source>
</evidence>
<dbReference type="Gene3D" id="2.10.90.10">
    <property type="entry name" value="Cystine-knot cytokines"/>
    <property type="match status" value="1"/>
</dbReference>
<comment type="subcellular location">
    <subcellularLocation>
        <location evidence="1">Secreted</location>
    </subcellularLocation>
</comment>